<accession>A0A9N9TPF9</accession>
<evidence type="ECO:0000256" key="2">
    <source>
        <dbReference type="ARBA" id="ARBA00022517"/>
    </source>
</evidence>
<reference evidence="9" key="1">
    <citation type="submission" date="2022-01" db="EMBL/GenBank/DDBJ databases">
        <authorList>
            <person name="King R."/>
        </authorList>
    </citation>
    <scope>NUCLEOTIDE SEQUENCE</scope>
</reference>
<comment type="subcellular location">
    <subcellularLocation>
        <location evidence="1">Nucleus</location>
        <location evidence="1">Nucleolus</location>
    </subcellularLocation>
</comment>
<gene>
    <name evidence="9" type="ORF">PHYEVI_LOCUS5998</name>
</gene>
<dbReference type="InterPro" id="IPR012948">
    <property type="entry name" value="AARP2CN"/>
</dbReference>
<evidence type="ECO:0000256" key="7">
    <source>
        <dbReference type="SAM" id="MobiDB-lite"/>
    </source>
</evidence>
<dbReference type="Pfam" id="PF22298">
    <property type="entry name" value="Tsr1_G-like"/>
    <property type="match status" value="1"/>
</dbReference>
<dbReference type="EMBL" id="OU900095">
    <property type="protein sequence ID" value="CAG9859624.1"/>
    <property type="molecule type" value="Genomic_DNA"/>
</dbReference>
<dbReference type="Proteomes" id="UP001153712">
    <property type="component" value="Chromosome 2"/>
</dbReference>
<keyword evidence="3" id="KW-0539">Nucleus</keyword>
<evidence type="ECO:0000256" key="3">
    <source>
        <dbReference type="ARBA" id="ARBA00023242"/>
    </source>
</evidence>
<dbReference type="SMART" id="SM01362">
    <property type="entry name" value="DUF663"/>
    <property type="match status" value="1"/>
</dbReference>
<evidence type="ECO:0000256" key="5">
    <source>
        <dbReference type="ARBA" id="ARBA00038288"/>
    </source>
</evidence>
<dbReference type="SMART" id="SM00785">
    <property type="entry name" value="AARP2CN"/>
    <property type="match status" value="1"/>
</dbReference>
<evidence type="ECO:0000256" key="6">
    <source>
        <dbReference type="ARBA" id="ARBA00040070"/>
    </source>
</evidence>
<protein>
    <recommendedName>
        <fullName evidence="6">Pre-rRNA-processing protein TSR1 homolog</fullName>
    </recommendedName>
</protein>
<dbReference type="GO" id="GO:0005525">
    <property type="term" value="F:GTP binding"/>
    <property type="evidence" value="ECO:0007669"/>
    <property type="project" value="TreeGrafter"/>
</dbReference>
<evidence type="ECO:0000313" key="9">
    <source>
        <dbReference type="EMBL" id="CAG9859624.1"/>
    </source>
</evidence>
<keyword evidence="2" id="KW-0690">Ribosome biogenesis</keyword>
<dbReference type="InterPro" id="IPR039761">
    <property type="entry name" value="Bms1/Tsr1"/>
</dbReference>
<dbReference type="GO" id="GO:0000462">
    <property type="term" value="P:maturation of SSU-rRNA from tricistronic rRNA transcript (SSU-rRNA, 5.8S rRNA, LSU-rRNA)"/>
    <property type="evidence" value="ECO:0007669"/>
    <property type="project" value="TreeGrafter"/>
</dbReference>
<evidence type="ECO:0000259" key="8">
    <source>
        <dbReference type="PROSITE" id="PS51714"/>
    </source>
</evidence>
<sequence length="785" mass="90214">MAIEKGIAHRSGVFKQSNKEHKHGRHRSKGSISVSNKGKVSVKTISKRNKRELNREQRRNQALQIRQNKRDEVLDKKRSLGGTDFAPFLVCLVPLNIDIDPNTALALLSQCDEDAAVSKSSTGVTHISIPRFKQRFEFVIPDRDHDFAVLDTLKIADTVLFLISAATGLQDQEALIDAWGNKVLTSCFAQGLPTPVVVVTDLASVAPKKRNEHKQNIQKLVNKWLPDEKIFVMEKNVDAINVLRKIGNQKRKSVLYRDRRPHLYGEELEYIPDAEGTLGTLKVTGYLRGTNLSVNQLIHIPGLGDFQMTQIDAPFDPHKIEKKNKETTSLETENPDVIRILEKCDPTQQESLDSENVPDPMDAEQTWPNEEDMEMAEKEQKVKKAKRVPKGWSDYQAAWIPDEDAEFVDESDGEEEDDDEFMEAMSEEKSDDEDCNDFNTVTESEVAVNDERYDKDMDEQAEKRELEKIKAAKSDREFPDEVDTPLDTTASVRFQKYRGLESFRTSPWDPKENLPSDYARIFEFQNFDRTKKRVLKEQEDKDGVLPGWYITVHVKAVSQLLWQNFVETKAPVTVIGMFSYEHKMSVLNVVLRRNQNYELPIKSKERLIFQCGYRRFVVSPIFSSHTNGKKHKFERYFQPDSTVVATFYAPIQFPPAPVLCYKEINNRLALIANGNLLSCNPERMVIKRIVLSGYPFKIHKKSAVIRFMFFNREDIIYFKPVKLRTKMGRTGHIKEPLGTHGHMKCIFDGHLNSQDSVLLNLYKRVFPKWSYEDLIVSCIGDNMES</sequence>
<dbReference type="GO" id="GO:0005730">
    <property type="term" value="C:nucleolus"/>
    <property type="evidence" value="ECO:0007669"/>
    <property type="project" value="UniProtKB-SubCell"/>
</dbReference>
<keyword evidence="10" id="KW-1185">Reference proteome</keyword>
<feature type="compositionally biased region" description="Basic residues" evidence="7">
    <location>
        <begin position="20"/>
        <end position="29"/>
    </location>
</feature>
<dbReference type="InterPro" id="IPR030387">
    <property type="entry name" value="G_Bms1/Tsr1_dom"/>
</dbReference>
<feature type="domain" description="Bms1-type G" evidence="8">
    <location>
        <begin position="86"/>
        <end position="252"/>
    </location>
</feature>
<evidence type="ECO:0000256" key="1">
    <source>
        <dbReference type="ARBA" id="ARBA00004604"/>
    </source>
</evidence>
<dbReference type="GO" id="GO:0034511">
    <property type="term" value="F:U3 snoRNA binding"/>
    <property type="evidence" value="ECO:0007669"/>
    <property type="project" value="TreeGrafter"/>
</dbReference>
<comment type="similarity">
    <text evidence="5">Belongs to the TRAFAC class translation factor GTPase superfamily. Bms1-like GTPase family. TSR1 subfamily.</text>
</comment>
<dbReference type="PANTHER" id="PTHR12858:SF1">
    <property type="entry name" value="PRE-RRNA-PROCESSING PROTEIN TSR1 HOMOLOG"/>
    <property type="match status" value="1"/>
</dbReference>
<dbReference type="GO" id="GO:0030688">
    <property type="term" value="C:preribosome, small subunit precursor"/>
    <property type="evidence" value="ECO:0007669"/>
    <property type="project" value="TreeGrafter"/>
</dbReference>
<proteinExistence type="inferred from homology"/>
<dbReference type="GO" id="GO:0003924">
    <property type="term" value="F:GTPase activity"/>
    <property type="evidence" value="ECO:0007669"/>
    <property type="project" value="TreeGrafter"/>
</dbReference>
<comment type="function">
    <text evidence="4">Required during maturation of the 40S ribosomal subunit in the nucleolus.</text>
</comment>
<name>A0A9N9TPF9_PHYSR</name>
<feature type="region of interest" description="Disordered" evidence="7">
    <location>
        <begin position="1"/>
        <end position="68"/>
    </location>
</feature>
<dbReference type="PROSITE" id="PS51714">
    <property type="entry name" value="G_BMS1"/>
    <property type="match status" value="1"/>
</dbReference>
<dbReference type="Pfam" id="PF04950">
    <property type="entry name" value="RIBIOP_C"/>
    <property type="match status" value="1"/>
</dbReference>
<evidence type="ECO:0000256" key="4">
    <source>
        <dbReference type="ARBA" id="ARBA00037087"/>
    </source>
</evidence>
<dbReference type="PANTHER" id="PTHR12858">
    <property type="entry name" value="RIBOSOME BIOGENESIS PROTEIN"/>
    <property type="match status" value="1"/>
</dbReference>
<organism evidence="9 10">
    <name type="scientific">Phyllotreta striolata</name>
    <name type="common">Striped flea beetle</name>
    <name type="synonym">Crioceris striolata</name>
    <dbReference type="NCBI Taxonomy" id="444603"/>
    <lineage>
        <taxon>Eukaryota</taxon>
        <taxon>Metazoa</taxon>
        <taxon>Ecdysozoa</taxon>
        <taxon>Arthropoda</taxon>
        <taxon>Hexapoda</taxon>
        <taxon>Insecta</taxon>
        <taxon>Pterygota</taxon>
        <taxon>Neoptera</taxon>
        <taxon>Endopterygota</taxon>
        <taxon>Coleoptera</taxon>
        <taxon>Polyphaga</taxon>
        <taxon>Cucujiformia</taxon>
        <taxon>Chrysomeloidea</taxon>
        <taxon>Chrysomelidae</taxon>
        <taxon>Galerucinae</taxon>
        <taxon>Alticini</taxon>
        <taxon>Phyllotreta</taxon>
    </lineage>
</organism>
<dbReference type="GO" id="GO:0000479">
    <property type="term" value="P:endonucleolytic cleavage of tricistronic rRNA transcript (SSU-rRNA, 5.8S rRNA, LSU-rRNA)"/>
    <property type="evidence" value="ECO:0007669"/>
    <property type="project" value="TreeGrafter"/>
</dbReference>
<dbReference type="Pfam" id="PF08142">
    <property type="entry name" value="AARP2CN"/>
    <property type="match status" value="1"/>
</dbReference>
<dbReference type="AlphaFoldDB" id="A0A9N9TPF9"/>
<evidence type="ECO:0000313" key="10">
    <source>
        <dbReference type="Proteomes" id="UP001153712"/>
    </source>
</evidence>
<dbReference type="InterPro" id="IPR007034">
    <property type="entry name" value="BMS1_TSR1_C"/>
</dbReference>
<dbReference type="OrthoDB" id="119302at2759"/>